<keyword evidence="2" id="KW-0805">Transcription regulation</keyword>
<reference evidence="8" key="1">
    <citation type="journal article" date="2023" name="IMA Fungus">
        <title>Comparative genomic study of the Penicillium genus elucidates a diverse pangenome and 15 lateral gene transfer events.</title>
        <authorList>
            <person name="Petersen C."/>
            <person name="Sorensen T."/>
            <person name="Nielsen M.R."/>
            <person name="Sondergaard T.E."/>
            <person name="Sorensen J.L."/>
            <person name="Fitzpatrick D.A."/>
            <person name="Frisvad J.C."/>
            <person name="Nielsen K.L."/>
        </authorList>
    </citation>
    <scope>NUCLEOTIDE SEQUENCE</scope>
    <source>
        <strain evidence="8">IBT 17514</strain>
    </source>
</reference>
<gene>
    <name evidence="8" type="ORF">N7493_002564</name>
</gene>
<feature type="region of interest" description="Disordered" evidence="6">
    <location>
        <begin position="163"/>
        <end position="185"/>
    </location>
</feature>
<evidence type="ECO:0000256" key="2">
    <source>
        <dbReference type="ARBA" id="ARBA00023015"/>
    </source>
</evidence>
<dbReference type="PROSITE" id="PS50048">
    <property type="entry name" value="ZN2_CY6_FUNGAL_2"/>
    <property type="match status" value="1"/>
</dbReference>
<dbReference type="InterPro" id="IPR021858">
    <property type="entry name" value="Fun_TF"/>
</dbReference>
<evidence type="ECO:0000259" key="7">
    <source>
        <dbReference type="PROSITE" id="PS50048"/>
    </source>
</evidence>
<dbReference type="AlphaFoldDB" id="A0AAD6HS32"/>
<reference evidence="8" key="2">
    <citation type="submission" date="2023-01" db="EMBL/GenBank/DDBJ databases">
        <authorList>
            <person name="Petersen C."/>
        </authorList>
    </citation>
    <scope>NUCLEOTIDE SEQUENCE</scope>
    <source>
        <strain evidence="8">IBT 17514</strain>
    </source>
</reference>
<dbReference type="CDD" id="cd00067">
    <property type="entry name" value="GAL4"/>
    <property type="match status" value="1"/>
</dbReference>
<dbReference type="GO" id="GO:0005634">
    <property type="term" value="C:nucleus"/>
    <property type="evidence" value="ECO:0007669"/>
    <property type="project" value="UniProtKB-SubCell"/>
</dbReference>
<dbReference type="Gene3D" id="4.10.240.10">
    <property type="entry name" value="Zn(2)-C6 fungal-type DNA-binding domain"/>
    <property type="match status" value="1"/>
</dbReference>
<feature type="region of interest" description="Disordered" evidence="6">
    <location>
        <begin position="521"/>
        <end position="542"/>
    </location>
</feature>
<dbReference type="PROSITE" id="PS00463">
    <property type="entry name" value="ZN2_CY6_FUNGAL_1"/>
    <property type="match status" value="1"/>
</dbReference>
<dbReference type="Pfam" id="PF00172">
    <property type="entry name" value="Zn_clus"/>
    <property type="match status" value="1"/>
</dbReference>
<sequence>MPGVPSNKACERCKKKHLKCDETRPHCQRCTTAGAECPGYVQTRKFIDQGATVRRRYAPYQDVNSTTRSLRPRETGDVAQPSHTAQAHQLSDTQETHGPISSNLPNENGDSNHEDTRPNSTHYPQMIAETGPSGQLSFVTSQNQFFDPQSSESQLLAEQNYFPVPNAGSRSSRSTGHESISPNLSVDYSSFRGNTYMANPNSRPDYPGLTTSESMVHQNEKEDFHDLFSEIKMETEHEIAFLTRHYAENIAPWLDLSDAGKFFTVYVPIRALDCLSVKYAITSLAAKQLWRVKGAKPIVRGGIPASPAITEAYPNAGNADWFRKSANYYYMSASDLNNKTSGGYTAVSSSAALESPIEIVNRWLGSRSTQELARDSHHGTFVRKAEDILSTVTLLTLYRLLDLKGDEWHNHMSGIGSLFGSLWNLVQIHSTTFSHGIRASFWNFARYDYLGSYLSRSAPYLKPEGLALWRAAGISIVDENKFRISAMGPVNSSQEDQAANGLIWILSKVIDFRAQSKQSQIAQWEGSPSSNAAGETQTDSAEKDTNTWLDLCLELQTWFESVPETFRPCVRIEKPRDLFGNSDGAQMPFPEVFYSLPTCAAAMQHYHFGRIALLLNRPPDVLTAPSTAFDRLQGYREVTKEVDFRSREVCGIALARPHSEIRVHMTALLSAVGQCLESPKEHQIIMDLLCGIEADLGWSTDYIVQDLHSSWSNR</sequence>
<dbReference type="SMART" id="SM00066">
    <property type="entry name" value="GAL4"/>
    <property type="match status" value="1"/>
</dbReference>
<organism evidence="8 9">
    <name type="scientific">Penicillium malachiteum</name>
    <dbReference type="NCBI Taxonomy" id="1324776"/>
    <lineage>
        <taxon>Eukaryota</taxon>
        <taxon>Fungi</taxon>
        <taxon>Dikarya</taxon>
        <taxon>Ascomycota</taxon>
        <taxon>Pezizomycotina</taxon>
        <taxon>Eurotiomycetes</taxon>
        <taxon>Eurotiomycetidae</taxon>
        <taxon>Eurotiales</taxon>
        <taxon>Aspergillaceae</taxon>
        <taxon>Penicillium</taxon>
    </lineage>
</organism>
<dbReference type="SUPFAM" id="SSF57701">
    <property type="entry name" value="Zn2/Cys6 DNA-binding domain"/>
    <property type="match status" value="1"/>
</dbReference>
<feature type="compositionally biased region" description="Polar residues" evidence="6">
    <location>
        <begin position="168"/>
        <end position="185"/>
    </location>
</feature>
<dbReference type="InterPro" id="IPR036864">
    <property type="entry name" value="Zn2-C6_fun-type_DNA-bd_sf"/>
</dbReference>
<dbReference type="PANTHER" id="PTHR37534">
    <property type="entry name" value="TRANSCRIPTIONAL ACTIVATOR PROTEIN UGA3"/>
    <property type="match status" value="1"/>
</dbReference>
<dbReference type="PANTHER" id="PTHR37534:SF18">
    <property type="entry name" value="ZN(II)2CYS6 TRANSCRIPTION FACTOR (EUROFUNG)"/>
    <property type="match status" value="1"/>
</dbReference>
<evidence type="ECO:0000256" key="1">
    <source>
        <dbReference type="ARBA" id="ARBA00004123"/>
    </source>
</evidence>
<dbReference type="GO" id="GO:0045944">
    <property type="term" value="P:positive regulation of transcription by RNA polymerase II"/>
    <property type="evidence" value="ECO:0007669"/>
    <property type="project" value="TreeGrafter"/>
</dbReference>
<dbReference type="EMBL" id="JAQJAN010000003">
    <property type="protein sequence ID" value="KAJ5733778.1"/>
    <property type="molecule type" value="Genomic_DNA"/>
</dbReference>
<keyword evidence="5" id="KW-0539">Nucleus</keyword>
<feature type="region of interest" description="Disordered" evidence="6">
    <location>
        <begin position="58"/>
        <end position="135"/>
    </location>
</feature>
<name>A0AAD6HS32_9EURO</name>
<evidence type="ECO:0000313" key="8">
    <source>
        <dbReference type="EMBL" id="KAJ5733778.1"/>
    </source>
</evidence>
<feature type="compositionally biased region" description="Polar residues" evidence="6">
    <location>
        <begin position="99"/>
        <end position="109"/>
    </location>
</feature>
<protein>
    <recommendedName>
        <fullName evidence="7">Zn(2)-C6 fungal-type domain-containing protein</fullName>
    </recommendedName>
</protein>
<evidence type="ECO:0000256" key="3">
    <source>
        <dbReference type="ARBA" id="ARBA00023125"/>
    </source>
</evidence>
<keyword evidence="3" id="KW-0238">DNA-binding</keyword>
<keyword evidence="9" id="KW-1185">Reference proteome</keyword>
<dbReference type="GO" id="GO:0000976">
    <property type="term" value="F:transcription cis-regulatory region binding"/>
    <property type="evidence" value="ECO:0007669"/>
    <property type="project" value="TreeGrafter"/>
</dbReference>
<evidence type="ECO:0000256" key="6">
    <source>
        <dbReference type="SAM" id="MobiDB-lite"/>
    </source>
</evidence>
<dbReference type="Proteomes" id="UP001215712">
    <property type="component" value="Unassembled WGS sequence"/>
</dbReference>
<evidence type="ECO:0000313" key="9">
    <source>
        <dbReference type="Proteomes" id="UP001215712"/>
    </source>
</evidence>
<dbReference type="GO" id="GO:0000981">
    <property type="term" value="F:DNA-binding transcription factor activity, RNA polymerase II-specific"/>
    <property type="evidence" value="ECO:0007669"/>
    <property type="project" value="InterPro"/>
</dbReference>
<dbReference type="InterPro" id="IPR001138">
    <property type="entry name" value="Zn2Cys6_DnaBD"/>
</dbReference>
<feature type="domain" description="Zn(2)-C6 fungal-type" evidence="7">
    <location>
        <begin position="9"/>
        <end position="37"/>
    </location>
</feature>
<evidence type="ECO:0000256" key="5">
    <source>
        <dbReference type="ARBA" id="ARBA00023242"/>
    </source>
</evidence>
<dbReference type="Pfam" id="PF11951">
    <property type="entry name" value="Fungal_trans_2"/>
    <property type="match status" value="1"/>
</dbReference>
<keyword evidence="4" id="KW-0804">Transcription</keyword>
<evidence type="ECO:0000256" key="4">
    <source>
        <dbReference type="ARBA" id="ARBA00023163"/>
    </source>
</evidence>
<comment type="caution">
    <text evidence="8">The sequence shown here is derived from an EMBL/GenBank/DDBJ whole genome shotgun (WGS) entry which is preliminary data.</text>
</comment>
<dbReference type="GO" id="GO:0008270">
    <property type="term" value="F:zinc ion binding"/>
    <property type="evidence" value="ECO:0007669"/>
    <property type="project" value="InterPro"/>
</dbReference>
<comment type="subcellular location">
    <subcellularLocation>
        <location evidence="1">Nucleus</location>
    </subcellularLocation>
</comment>
<accession>A0AAD6HS32</accession>
<proteinExistence type="predicted"/>
<feature type="compositionally biased region" description="Polar residues" evidence="6">
    <location>
        <begin position="521"/>
        <end position="539"/>
    </location>
</feature>
<feature type="compositionally biased region" description="Polar residues" evidence="6">
    <location>
        <begin position="81"/>
        <end position="93"/>
    </location>
</feature>